<evidence type="ECO:0008006" key="3">
    <source>
        <dbReference type="Google" id="ProtNLM"/>
    </source>
</evidence>
<keyword evidence="2" id="KW-1185">Reference proteome</keyword>
<evidence type="ECO:0000313" key="1">
    <source>
        <dbReference type="EMBL" id="GLI52397.1"/>
    </source>
</evidence>
<gene>
    <name evidence="1" type="ORF">TISLANDTSLP1_00900</name>
</gene>
<dbReference type="EMBL" id="BSDX01000001">
    <property type="protein sequence ID" value="GLI52397.1"/>
    <property type="molecule type" value="Genomic_DNA"/>
</dbReference>
<accession>A0A9W6LJ69</accession>
<organism evidence="1 2">
    <name type="scientific">Thermodesulfovibrio yellowstonii</name>
    <dbReference type="NCBI Taxonomy" id="28262"/>
    <lineage>
        <taxon>Bacteria</taxon>
        <taxon>Pseudomonadati</taxon>
        <taxon>Nitrospirota</taxon>
        <taxon>Thermodesulfovibrionia</taxon>
        <taxon>Thermodesulfovibrionales</taxon>
        <taxon>Thermodesulfovibrionaceae</taxon>
        <taxon>Thermodesulfovibrio</taxon>
    </lineage>
</organism>
<proteinExistence type="predicted"/>
<dbReference type="Proteomes" id="UP001144297">
    <property type="component" value="Unassembled WGS sequence"/>
</dbReference>
<evidence type="ECO:0000313" key="2">
    <source>
        <dbReference type="Proteomes" id="UP001144297"/>
    </source>
</evidence>
<name>A0A9W6LJ69_9BACT</name>
<protein>
    <recommendedName>
        <fullName evidence="3">HEPN domain-containing protein</fullName>
    </recommendedName>
</protein>
<comment type="caution">
    <text evidence="1">The sequence shown here is derived from an EMBL/GenBank/DDBJ whole genome shotgun (WGS) entry which is preliminary data.</text>
</comment>
<reference evidence="1" key="1">
    <citation type="submission" date="2022-12" db="EMBL/GenBank/DDBJ databases">
        <title>Reference genome sequencing for broad-spectrum identification of bacterial and archaeal isolates by mass spectrometry.</title>
        <authorList>
            <person name="Sekiguchi Y."/>
            <person name="Tourlousse D.M."/>
        </authorList>
    </citation>
    <scope>NUCLEOTIDE SEQUENCE</scope>
    <source>
        <strain evidence="1">TSL-P1</strain>
    </source>
</reference>
<dbReference type="AlphaFoldDB" id="A0A9W6LJ69"/>
<sequence length="51" mass="6132">MSSKEPAEDYLKRAKLRFKILNEFFEKNDYADVMRISEEIVELSQRSILSY</sequence>